<gene>
    <name evidence="2" type="ORF">A2264_04415</name>
</gene>
<accession>A0A1F4W2E5</accession>
<proteinExistence type="predicted"/>
<dbReference type="AlphaFoldDB" id="A0A1F4W2E5"/>
<dbReference type="EMBL" id="MEVT01000005">
    <property type="protein sequence ID" value="OGC63586.1"/>
    <property type="molecule type" value="Genomic_DNA"/>
</dbReference>
<feature type="region of interest" description="Disordered" evidence="1">
    <location>
        <begin position="1"/>
        <end position="42"/>
    </location>
</feature>
<evidence type="ECO:0000313" key="2">
    <source>
        <dbReference type="EMBL" id="OGC63586.1"/>
    </source>
</evidence>
<dbReference type="Proteomes" id="UP000176614">
    <property type="component" value="Unassembled WGS sequence"/>
</dbReference>
<evidence type="ECO:0000313" key="3">
    <source>
        <dbReference type="Proteomes" id="UP000176614"/>
    </source>
</evidence>
<sequence length="225" mass="25535">MSYKQLNEYLPGPDSEEQVTNTNTKERNQSRGPKKPWAAGLSRPIEILPKEETREELEAKKYTRSLEILSTHIKELPEMLDSAWAIFKKEYSTWVVTALENLDLNKELEGDRVHLGMSSLRSGGVKYPVQNAFHIPSKIRVEYQGNSQSGEVDLVPIALEQLKEKLVENVNSWRTIISQNNLDSEDVVALVEFLYGPKDKSDLESLRESIEIAVDLIAEAKHSKA</sequence>
<reference evidence="2 3" key="1">
    <citation type="journal article" date="2016" name="Nat. Commun.">
        <title>Thousands of microbial genomes shed light on interconnected biogeochemical processes in an aquifer system.</title>
        <authorList>
            <person name="Anantharaman K."/>
            <person name="Brown C.T."/>
            <person name="Hug L.A."/>
            <person name="Sharon I."/>
            <person name="Castelle C.J."/>
            <person name="Probst A.J."/>
            <person name="Thomas B.C."/>
            <person name="Singh A."/>
            <person name="Wilkins M.J."/>
            <person name="Karaoz U."/>
            <person name="Brodie E.L."/>
            <person name="Williams K.H."/>
            <person name="Hubbard S.S."/>
            <person name="Banfield J.F."/>
        </authorList>
    </citation>
    <scope>NUCLEOTIDE SEQUENCE [LARGE SCALE GENOMIC DNA]</scope>
</reference>
<evidence type="ECO:0000256" key="1">
    <source>
        <dbReference type="SAM" id="MobiDB-lite"/>
    </source>
</evidence>
<protein>
    <submittedName>
        <fullName evidence="2">Uncharacterized protein</fullName>
    </submittedName>
</protein>
<name>A0A1F4W2E5_UNCKA</name>
<organism evidence="2 3">
    <name type="scientific">candidate division WWE3 bacterium RIFOXYA2_FULL_46_9</name>
    <dbReference type="NCBI Taxonomy" id="1802636"/>
    <lineage>
        <taxon>Bacteria</taxon>
        <taxon>Katanobacteria</taxon>
    </lineage>
</organism>
<comment type="caution">
    <text evidence="2">The sequence shown here is derived from an EMBL/GenBank/DDBJ whole genome shotgun (WGS) entry which is preliminary data.</text>
</comment>